<name>A0A8J7W4J3_9EURY</name>
<accession>A0A8J7W4J3</accession>
<organism evidence="1 2">
    <name type="scientific">Methanocalculus chunghsingensis</name>
    <dbReference type="NCBI Taxonomy" id="156457"/>
    <lineage>
        <taxon>Archaea</taxon>
        <taxon>Methanobacteriati</taxon>
        <taxon>Methanobacteriota</taxon>
        <taxon>Stenosarchaea group</taxon>
        <taxon>Methanomicrobia</taxon>
        <taxon>Methanomicrobiales</taxon>
        <taxon>Methanocalculaceae</taxon>
        <taxon>Methanocalculus</taxon>
    </lineage>
</organism>
<dbReference type="EMBL" id="JWHL01000001">
    <property type="protein sequence ID" value="MBR1368129.1"/>
    <property type="molecule type" value="Genomic_DNA"/>
</dbReference>
<protein>
    <submittedName>
        <fullName evidence="1">Uncharacterized protein</fullName>
    </submittedName>
</protein>
<dbReference type="AlphaFoldDB" id="A0A8J7W4J3"/>
<evidence type="ECO:0000313" key="1">
    <source>
        <dbReference type="EMBL" id="MBR1368129.1"/>
    </source>
</evidence>
<dbReference type="Proteomes" id="UP000730161">
    <property type="component" value="Unassembled WGS sequence"/>
</dbReference>
<reference evidence="1" key="1">
    <citation type="submission" date="2014-12" db="EMBL/GenBank/DDBJ databases">
        <authorList>
            <person name="Huang H.-H."/>
            <person name="Chen S.-C."/>
            <person name="Lai M.-C."/>
        </authorList>
    </citation>
    <scope>NUCLEOTIDE SEQUENCE</scope>
    <source>
        <strain evidence="1">K1F9705b</strain>
    </source>
</reference>
<comment type="caution">
    <text evidence="1">The sequence shown here is derived from an EMBL/GenBank/DDBJ whole genome shotgun (WGS) entry which is preliminary data.</text>
</comment>
<gene>
    <name evidence="1" type="ORF">RJ53_00925</name>
</gene>
<proteinExistence type="predicted"/>
<keyword evidence="2" id="KW-1185">Reference proteome</keyword>
<sequence length="85" mass="10152">MWKKSPLLSGYGRWLSVTVMKSDIQFIKEELSEIKQMLHELLLRYEAVGMMKLSNHSLHQFLQDEPDIYTLDDAKVVYRCKKQYQ</sequence>
<evidence type="ECO:0000313" key="2">
    <source>
        <dbReference type="Proteomes" id="UP000730161"/>
    </source>
</evidence>